<sequence>MVNVGEQSNRNGLQGFYVNGDTSATGDSDDLRLDDTALMVVEHRGFQPIYTPCATVLAILILALLETLVFTLPYLVDLPNDSTTSVYSIILYCHAATWLFMLLADAYLGQQHRVSRRNGYLEFYRRTKLIRRAPLVFCSAANVLLLVVVVFLADYCRLDDRCAGTLFTRTNYLQIIISLETVCVCACLFVYLVQTIKFNSEKACPDVQQEELLSHYMQSHVNSSEIGFRDDNQLDDVLEKQADMIRYLQQHNANLGKRIIKLQAQLQAPKA</sequence>
<dbReference type="Proteomes" id="UP000695022">
    <property type="component" value="Unplaced"/>
</dbReference>
<feature type="transmembrane region" description="Helical" evidence="7">
    <location>
        <begin position="172"/>
        <end position="193"/>
    </location>
</feature>
<keyword evidence="4 7" id="KW-0812">Transmembrane</keyword>
<comment type="similarity">
    <text evidence="2">Belongs to the TMEM192 family.</text>
</comment>
<feature type="transmembrane region" description="Helical" evidence="7">
    <location>
        <begin position="129"/>
        <end position="152"/>
    </location>
</feature>
<dbReference type="PANTHER" id="PTHR31592">
    <property type="entry name" value="TRANSMEMBRANE PROTEIN 192"/>
    <property type="match status" value="1"/>
</dbReference>
<name>A0ABM1F0C4_PRICU</name>
<evidence type="ECO:0000256" key="5">
    <source>
        <dbReference type="ARBA" id="ARBA00022989"/>
    </source>
</evidence>
<dbReference type="InterPro" id="IPR029399">
    <property type="entry name" value="TMEM192"/>
</dbReference>
<evidence type="ECO:0000256" key="2">
    <source>
        <dbReference type="ARBA" id="ARBA00006314"/>
    </source>
</evidence>
<dbReference type="Pfam" id="PF14802">
    <property type="entry name" value="TMEM192"/>
    <property type="match status" value="1"/>
</dbReference>
<keyword evidence="5 7" id="KW-1133">Transmembrane helix</keyword>
<evidence type="ECO:0000313" key="8">
    <source>
        <dbReference type="Proteomes" id="UP000695022"/>
    </source>
</evidence>
<protein>
    <recommendedName>
        <fullName evidence="3">Transmembrane protein 192</fullName>
    </recommendedName>
</protein>
<feature type="transmembrane region" description="Helical" evidence="7">
    <location>
        <begin position="49"/>
        <end position="74"/>
    </location>
</feature>
<evidence type="ECO:0000256" key="4">
    <source>
        <dbReference type="ARBA" id="ARBA00022692"/>
    </source>
</evidence>
<dbReference type="RefSeq" id="XP_014677895.1">
    <property type="nucleotide sequence ID" value="XM_014822409.1"/>
</dbReference>
<evidence type="ECO:0000256" key="6">
    <source>
        <dbReference type="ARBA" id="ARBA00023136"/>
    </source>
</evidence>
<reference evidence="9" key="1">
    <citation type="submission" date="2025-08" db="UniProtKB">
        <authorList>
            <consortium name="RefSeq"/>
        </authorList>
    </citation>
    <scope>IDENTIFICATION</scope>
</reference>
<accession>A0ABM1F0C4</accession>
<evidence type="ECO:0000256" key="1">
    <source>
        <dbReference type="ARBA" id="ARBA00004141"/>
    </source>
</evidence>
<keyword evidence="6 7" id="KW-0472">Membrane</keyword>
<feature type="transmembrane region" description="Helical" evidence="7">
    <location>
        <begin position="86"/>
        <end position="108"/>
    </location>
</feature>
<evidence type="ECO:0000313" key="9">
    <source>
        <dbReference type="RefSeq" id="XP_014677895.1"/>
    </source>
</evidence>
<gene>
    <name evidence="9" type="primary">LOC106817720</name>
</gene>
<evidence type="ECO:0000256" key="7">
    <source>
        <dbReference type="SAM" id="Phobius"/>
    </source>
</evidence>
<proteinExistence type="inferred from homology"/>
<dbReference type="GeneID" id="106817720"/>
<keyword evidence="8" id="KW-1185">Reference proteome</keyword>
<evidence type="ECO:0000256" key="3">
    <source>
        <dbReference type="ARBA" id="ARBA00014635"/>
    </source>
</evidence>
<organism evidence="8 9">
    <name type="scientific">Priapulus caudatus</name>
    <name type="common">Priapulid worm</name>
    <dbReference type="NCBI Taxonomy" id="37621"/>
    <lineage>
        <taxon>Eukaryota</taxon>
        <taxon>Metazoa</taxon>
        <taxon>Ecdysozoa</taxon>
        <taxon>Scalidophora</taxon>
        <taxon>Priapulida</taxon>
        <taxon>Priapulimorpha</taxon>
        <taxon>Priapulimorphida</taxon>
        <taxon>Priapulidae</taxon>
        <taxon>Priapulus</taxon>
    </lineage>
</organism>
<dbReference type="PANTHER" id="PTHR31592:SF1">
    <property type="entry name" value="TRANSMEMBRANE PROTEIN 192"/>
    <property type="match status" value="1"/>
</dbReference>
<comment type="subcellular location">
    <subcellularLocation>
        <location evidence="1">Membrane</location>
        <topology evidence="1">Multi-pass membrane protein</topology>
    </subcellularLocation>
</comment>